<dbReference type="EMBL" id="FMZV01000001">
    <property type="protein sequence ID" value="SDC17767.1"/>
    <property type="molecule type" value="Genomic_DNA"/>
</dbReference>
<evidence type="ECO:0000313" key="2">
    <source>
        <dbReference type="EMBL" id="SDC17767.1"/>
    </source>
</evidence>
<gene>
    <name evidence="2" type="ORF">SAMN04488239_101353</name>
</gene>
<dbReference type="Proteomes" id="UP000199628">
    <property type="component" value="Unassembled WGS sequence"/>
</dbReference>
<dbReference type="SUPFAM" id="SSF51338">
    <property type="entry name" value="Composite domain of metallo-dependent hydrolases"/>
    <property type="match status" value="1"/>
</dbReference>
<dbReference type="AlphaFoldDB" id="A0A1G6JGF0"/>
<dbReference type="Gene3D" id="3.20.20.140">
    <property type="entry name" value="Metal-dependent hydrolases"/>
    <property type="match status" value="1"/>
</dbReference>
<dbReference type="PANTHER" id="PTHR22642">
    <property type="entry name" value="IMIDAZOLONEPROPIONASE"/>
    <property type="match status" value="1"/>
</dbReference>
<dbReference type="RefSeq" id="WP_093027333.1">
    <property type="nucleotide sequence ID" value="NZ_FMZV01000001.1"/>
</dbReference>
<dbReference type="OrthoDB" id="9811399at2"/>
<reference evidence="3" key="1">
    <citation type="submission" date="2016-10" db="EMBL/GenBank/DDBJ databases">
        <authorList>
            <person name="Varghese N."/>
            <person name="Submissions S."/>
        </authorList>
    </citation>
    <scope>NUCLEOTIDE SEQUENCE [LARGE SCALE GENOMIC DNA]</scope>
    <source>
        <strain evidence="3">CGMCC 1.9108</strain>
    </source>
</reference>
<organism evidence="2 3">
    <name type="scientific">Ruegeria marina</name>
    <dbReference type="NCBI Taxonomy" id="639004"/>
    <lineage>
        <taxon>Bacteria</taxon>
        <taxon>Pseudomonadati</taxon>
        <taxon>Pseudomonadota</taxon>
        <taxon>Alphaproteobacteria</taxon>
        <taxon>Rhodobacterales</taxon>
        <taxon>Roseobacteraceae</taxon>
        <taxon>Ruegeria</taxon>
    </lineage>
</organism>
<protein>
    <recommendedName>
        <fullName evidence="1">Amidohydrolase 3 domain-containing protein</fullName>
    </recommendedName>
</protein>
<dbReference type="PANTHER" id="PTHR22642:SF2">
    <property type="entry name" value="PROTEIN LONG AFTER FAR-RED 3"/>
    <property type="match status" value="1"/>
</dbReference>
<dbReference type="Gene3D" id="2.30.40.10">
    <property type="entry name" value="Urease, subunit C, domain 1"/>
    <property type="match status" value="1"/>
</dbReference>
<sequence length="542" mass="58314">MSDITVFAARKIITMDPSRPVASHVAVREGKVLAVGGADCADAWGPVTHDNSLAHAVLMPGFVEGHAHMMAGAMWNFAYAGYHDRIDPQGRLHKGMTDIGAVVARLREHVATLPAGQPLIAWGFDPIFLPTERLNRHHLDQIAADRPVVVMFSNFHLLCANSVALEMSGYSRDTNVEGVVKGDDGEPTGELQEMAAMFPVMRRTGMDFRGLSQKESAIRTYADVCKHAGVTTVTDLFSEMQDSDLAQLLAVTSDPGFALRLVPVLGAVGAAPQDIAQRALALRAKSTDKLRLGAVKLMTDGSIQGWTARVKWPGYVGGQPNGIWNTPPALIHELCATMQKNGVQMHIHVNGDEASAVTLDALEAAARAHPWPGARHVLQHCQMMGPDQFRRCAEMGVCTNIFSNHIWFFGDQHAALTIGEDRATRMDAVRSALDEGVHIAIHSDAPVTSMGPLFTAWCAVNRQTMSGRTLGTEQRITVEEALYAITLGAAYTLKLDAEIGSVETGKIADFAVLGDDPTTVDPMALKDVPVLGTVSGGRVNLI</sequence>
<keyword evidence="3" id="KW-1185">Reference proteome</keyword>
<evidence type="ECO:0000313" key="3">
    <source>
        <dbReference type="Proteomes" id="UP000199628"/>
    </source>
</evidence>
<name>A0A1G6JGF0_9RHOB</name>
<evidence type="ECO:0000259" key="1">
    <source>
        <dbReference type="Pfam" id="PF07969"/>
    </source>
</evidence>
<proteinExistence type="predicted"/>
<dbReference type="InterPro" id="IPR032466">
    <property type="entry name" value="Metal_Hydrolase"/>
</dbReference>
<dbReference type="InterPro" id="IPR011059">
    <property type="entry name" value="Metal-dep_hydrolase_composite"/>
</dbReference>
<dbReference type="SUPFAM" id="SSF51556">
    <property type="entry name" value="Metallo-dependent hydrolases"/>
    <property type="match status" value="1"/>
</dbReference>
<dbReference type="Pfam" id="PF07969">
    <property type="entry name" value="Amidohydro_3"/>
    <property type="match status" value="1"/>
</dbReference>
<dbReference type="STRING" id="639004.SAMN04488239_101353"/>
<dbReference type="CDD" id="cd01300">
    <property type="entry name" value="YtcJ_like"/>
    <property type="match status" value="1"/>
</dbReference>
<dbReference type="GO" id="GO:0016810">
    <property type="term" value="F:hydrolase activity, acting on carbon-nitrogen (but not peptide) bonds"/>
    <property type="evidence" value="ECO:0007669"/>
    <property type="project" value="InterPro"/>
</dbReference>
<dbReference type="InterPro" id="IPR033932">
    <property type="entry name" value="YtcJ-like"/>
</dbReference>
<feature type="domain" description="Amidohydrolase 3" evidence="1">
    <location>
        <begin position="56"/>
        <end position="539"/>
    </location>
</feature>
<accession>A0A1G6JGF0</accession>
<dbReference type="InterPro" id="IPR013108">
    <property type="entry name" value="Amidohydro_3"/>
</dbReference>
<dbReference type="Gene3D" id="3.10.310.70">
    <property type="match status" value="1"/>
</dbReference>